<feature type="transmembrane region" description="Helical" evidence="17">
    <location>
        <begin position="306"/>
        <end position="324"/>
    </location>
</feature>
<dbReference type="FunFam" id="1.20.58.390:FF:000043">
    <property type="entry name" value="AcetylCholine Receptor"/>
    <property type="match status" value="1"/>
</dbReference>
<evidence type="ECO:0000259" key="19">
    <source>
        <dbReference type="Pfam" id="PF02931"/>
    </source>
</evidence>
<keyword evidence="3 17" id="KW-0813">Transport</keyword>
<dbReference type="CDD" id="cd19051">
    <property type="entry name" value="LGIC_TM_cation"/>
    <property type="match status" value="1"/>
</dbReference>
<organism evidence="21">
    <name type="scientific">Pardosa pseudoannulata</name>
    <dbReference type="NCBI Taxonomy" id="330961"/>
    <lineage>
        <taxon>Eukaryota</taxon>
        <taxon>Metazoa</taxon>
        <taxon>Ecdysozoa</taxon>
        <taxon>Arthropoda</taxon>
        <taxon>Chelicerata</taxon>
        <taxon>Arachnida</taxon>
        <taxon>Araneae</taxon>
        <taxon>Araneomorphae</taxon>
        <taxon>Entelegynae</taxon>
        <taxon>Lycosoidea</taxon>
        <taxon>Lycosidae</taxon>
        <taxon>Pardosa</taxon>
    </lineage>
</organism>
<evidence type="ECO:0000256" key="12">
    <source>
        <dbReference type="ARBA" id="ARBA00023180"/>
    </source>
</evidence>
<dbReference type="NCBIfam" id="TIGR00860">
    <property type="entry name" value="LIC"/>
    <property type="match status" value="1"/>
</dbReference>
<evidence type="ECO:0000256" key="6">
    <source>
        <dbReference type="ARBA" id="ARBA00022989"/>
    </source>
</evidence>
<dbReference type="InterPro" id="IPR006029">
    <property type="entry name" value="Neurotrans-gated_channel_TM"/>
</dbReference>
<dbReference type="Pfam" id="PF02932">
    <property type="entry name" value="Neur_chan_memb"/>
    <property type="match status" value="1"/>
</dbReference>
<feature type="transmembrane region" description="Helical" evidence="17">
    <location>
        <begin position="336"/>
        <end position="359"/>
    </location>
</feature>
<dbReference type="PANTHER" id="PTHR18945">
    <property type="entry name" value="NEUROTRANSMITTER GATED ION CHANNEL"/>
    <property type="match status" value="1"/>
</dbReference>
<feature type="compositionally biased region" description="Polar residues" evidence="18">
    <location>
        <begin position="435"/>
        <end position="445"/>
    </location>
</feature>
<comment type="similarity">
    <text evidence="2">Belongs to the ligand-gated ion channel (TC 1.A.9) family. Acetylcholine receptor (TC 1.A.9.1) subfamily.</text>
</comment>
<keyword evidence="9 17" id="KW-0472">Membrane</keyword>
<keyword evidence="15 17" id="KW-0407">Ion channel</keyword>
<reference evidence="21" key="1">
    <citation type="submission" date="2023-06" db="EMBL/GenBank/DDBJ databases">
        <authorList>
            <person name="Wang J.T."/>
            <person name="Liu Z.W."/>
        </authorList>
    </citation>
    <scope>NUCLEOTIDE SEQUENCE</scope>
</reference>
<dbReference type="InterPro" id="IPR006201">
    <property type="entry name" value="Neur_channel"/>
</dbReference>
<dbReference type="SUPFAM" id="SSF63712">
    <property type="entry name" value="Nicotinic receptor ligand binding domain-like"/>
    <property type="match status" value="1"/>
</dbReference>
<dbReference type="GO" id="GO:0022848">
    <property type="term" value="F:acetylcholine-gated monoatomic cation-selective channel activity"/>
    <property type="evidence" value="ECO:0007669"/>
    <property type="project" value="InterPro"/>
</dbReference>
<evidence type="ECO:0000256" key="11">
    <source>
        <dbReference type="ARBA" id="ARBA00023170"/>
    </source>
</evidence>
<dbReference type="InterPro" id="IPR036734">
    <property type="entry name" value="Neur_chan_lig-bd_sf"/>
</dbReference>
<dbReference type="InterPro" id="IPR038050">
    <property type="entry name" value="Neuro_actylchol_rec"/>
</dbReference>
<accession>A0AA51U9B7</accession>
<evidence type="ECO:0000256" key="13">
    <source>
        <dbReference type="ARBA" id="ARBA00023257"/>
    </source>
</evidence>
<proteinExistence type="evidence at transcript level"/>
<keyword evidence="11 21" id="KW-0675">Receptor</keyword>
<evidence type="ECO:0000256" key="1">
    <source>
        <dbReference type="ARBA" id="ARBA00003328"/>
    </source>
</evidence>
<evidence type="ECO:0000256" key="8">
    <source>
        <dbReference type="ARBA" id="ARBA00023065"/>
    </source>
</evidence>
<protein>
    <submittedName>
        <fullName evidence="21">Nicotinic acetylcholine receptor alpha10</fullName>
    </submittedName>
</protein>
<keyword evidence="14" id="KW-1071">Ligand-gated ion channel</keyword>
<evidence type="ECO:0000313" key="21">
    <source>
        <dbReference type="EMBL" id="WMV64423.1"/>
    </source>
</evidence>
<comment type="subcellular location">
    <subcellularLocation>
        <location evidence="16">Postsynaptic cell membrane</location>
        <topology evidence="16">Multi-pass membrane protein</topology>
    </subcellularLocation>
</comment>
<keyword evidence="10" id="KW-1015">Disulfide bond</keyword>
<keyword evidence="5 17" id="KW-0812">Transmembrane</keyword>
<dbReference type="GO" id="GO:0045211">
    <property type="term" value="C:postsynaptic membrane"/>
    <property type="evidence" value="ECO:0007669"/>
    <property type="project" value="UniProtKB-SubCell"/>
</dbReference>
<dbReference type="InterPro" id="IPR018000">
    <property type="entry name" value="Neurotransmitter_ion_chnl_CS"/>
</dbReference>
<keyword evidence="8 17" id="KW-0406">Ion transport</keyword>
<dbReference type="Gene3D" id="1.20.58.390">
    <property type="entry name" value="Neurotransmitter-gated ion-channel transmembrane domain"/>
    <property type="match status" value="2"/>
</dbReference>
<feature type="transmembrane region" description="Helical" evidence="17">
    <location>
        <begin position="511"/>
        <end position="533"/>
    </location>
</feature>
<feature type="region of interest" description="Disordered" evidence="18">
    <location>
        <begin position="432"/>
        <end position="468"/>
    </location>
</feature>
<dbReference type="Pfam" id="PF02931">
    <property type="entry name" value="Neur_chan_LBD"/>
    <property type="match status" value="1"/>
</dbReference>
<keyword evidence="6 17" id="KW-1133">Transmembrane helix</keyword>
<evidence type="ECO:0000256" key="4">
    <source>
        <dbReference type="ARBA" id="ARBA00022475"/>
    </source>
</evidence>
<feature type="domain" description="Neurotransmitter-gated ion-channel transmembrane" evidence="20">
    <location>
        <begin position="282"/>
        <end position="525"/>
    </location>
</feature>
<dbReference type="FunFam" id="2.70.170.10:FF:000016">
    <property type="entry name" value="Nicotinic acetylcholine receptor subunit"/>
    <property type="match status" value="1"/>
</dbReference>
<dbReference type="EMBL" id="OR193766">
    <property type="protein sequence ID" value="WMV64423.1"/>
    <property type="molecule type" value="mRNA"/>
</dbReference>
<dbReference type="InterPro" id="IPR002394">
    <property type="entry name" value="Nicotinic_acetylcholine_rcpt"/>
</dbReference>
<name>A0AA51U9B7_9ARAC</name>
<dbReference type="SUPFAM" id="SSF90112">
    <property type="entry name" value="Neurotransmitter-gated ion-channel transmembrane pore"/>
    <property type="match status" value="1"/>
</dbReference>
<dbReference type="Gene3D" id="2.70.170.10">
    <property type="entry name" value="Neurotransmitter-gated ion-channel ligand-binding domain"/>
    <property type="match status" value="1"/>
</dbReference>
<dbReference type="PROSITE" id="PS00236">
    <property type="entry name" value="NEUROTR_ION_CHANNEL"/>
    <property type="match status" value="1"/>
</dbReference>
<dbReference type="InterPro" id="IPR006202">
    <property type="entry name" value="Neur_chan_lig-bd"/>
</dbReference>
<dbReference type="AlphaFoldDB" id="A0AA51U9B7"/>
<comment type="function">
    <text evidence="1">After binding acetylcholine, the AChR responds by an extensive change in conformation that affects all subunits and leads to opening of an ion-conducting channel across the plasma membrane.</text>
</comment>
<dbReference type="CDD" id="cd18997">
    <property type="entry name" value="LGIC_ECD_nAChR"/>
    <property type="match status" value="1"/>
</dbReference>
<gene>
    <name evidence="21" type="primary">nAChR_alpha10</name>
</gene>
<evidence type="ECO:0000256" key="3">
    <source>
        <dbReference type="ARBA" id="ARBA00022448"/>
    </source>
</evidence>
<evidence type="ECO:0000256" key="5">
    <source>
        <dbReference type="ARBA" id="ARBA00022692"/>
    </source>
</evidence>
<evidence type="ECO:0000256" key="15">
    <source>
        <dbReference type="ARBA" id="ARBA00023303"/>
    </source>
</evidence>
<sequence length="541" mass="62318">MFLLNFGVKFCGCFLQVFFVLKNLDYVRFSRKKSRKMYVFMLFGIFVKYCIASLETGQESAVREYSDEKRLVDKLMSGYDNSVRPVKNASDPIVIRLGITLTQIFDLDEKNQVLTTVVWLDQEWMDDYLGWIPEEYGNLTKIRIPCEKIWLPDIVLYNNADDYTRGYMNSRAMLEPTGNVFWPPPTKLRSTCPVDVTYFPFDDQTCTMKFGSWIYDGLQVDLMNRTSEVDLSNYVPNGEWELLDAQIVRNVVYYSCCREPFPDVTVTLVIRRKTLYYMYNVVMPCMMMSVLTLLVFCLPPDSGEKIALGVTVLLAFSVFMLAIAEKMPETSESIPLLGIYLTVVMAITSISVVVTVVVLNFHFRGPSRKEVPSYLRDLVLQRVNTSCFCFRSPKRKKPCTTYDTVHLPASFKGGESFRMTVDSLHEELKEMNPDLSCNESSSGDLTSGKRRSHPIPTSKVNGSSPGPQCATKIQEEILRTLRYILQRQEQEDHRVRVVNEWRQMALVIDRILFWIFFVVTVVSSLSFLVIVPLHRRGLQFT</sequence>
<evidence type="ECO:0000256" key="9">
    <source>
        <dbReference type="ARBA" id="ARBA00023136"/>
    </source>
</evidence>
<evidence type="ECO:0000256" key="2">
    <source>
        <dbReference type="ARBA" id="ARBA00009237"/>
    </source>
</evidence>
<evidence type="ECO:0000256" key="16">
    <source>
        <dbReference type="ARBA" id="ARBA00034104"/>
    </source>
</evidence>
<feature type="transmembrane region" description="Helical" evidence="17">
    <location>
        <begin position="276"/>
        <end position="299"/>
    </location>
</feature>
<evidence type="ECO:0000256" key="18">
    <source>
        <dbReference type="SAM" id="MobiDB-lite"/>
    </source>
</evidence>
<dbReference type="InterPro" id="IPR036719">
    <property type="entry name" value="Neuro-gated_channel_TM_sf"/>
</dbReference>
<evidence type="ECO:0000256" key="7">
    <source>
        <dbReference type="ARBA" id="ARBA00023018"/>
    </source>
</evidence>
<keyword evidence="12" id="KW-0325">Glycoprotein</keyword>
<keyword evidence="7" id="KW-0770">Synapse</keyword>
<keyword evidence="4" id="KW-1003">Cell membrane</keyword>
<dbReference type="PRINTS" id="PR00252">
    <property type="entry name" value="NRIONCHANNEL"/>
</dbReference>
<keyword evidence="13" id="KW-0628">Postsynaptic cell membrane</keyword>
<evidence type="ECO:0000256" key="10">
    <source>
        <dbReference type="ARBA" id="ARBA00023157"/>
    </source>
</evidence>
<dbReference type="PRINTS" id="PR00254">
    <property type="entry name" value="NICOTINICR"/>
</dbReference>
<evidence type="ECO:0000256" key="14">
    <source>
        <dbReference type="ARBA" id="ARBA00023286"/>
    </source>
</evidence>
<evidence type="ECO:0000259" key="20">
    <source>
        <dbReference type="Pfam" id="PF02932"/>
    </source>
</evidence>
<evidence type="ECO:0000256" key="17">
    <source>
        <dbReference type="RuleBase" id="RU000687"/>
    </source>
</evidence>
<feature type="domain" description="Neurotransmitter-gated ion-channel ligand-binding" evidence="19">
    <location>
        <begin position="68"/>
        <end position="274"/>
    </location>
</feature>
<dbReference type="GO" id="GO:0004888">
    <property type="term" value="F:transmembrane signaling receptor activity"/>
    <property type="evidence" value="ECO:0007669"/>
    <property type="project" value="InterPro"/>
</dbReference>